<feature type="domain" description="Mur ligase central" evidence="6">
    <location>
        <begin position="46"/>
        <end position="261"/>
    </location>
</feature>
<dbReference type="NCBIfam" id="TIGR01499">
    <property type="entry name" value="folC"/>
    <property type="match status" value="1"/>
</dbReference>
<dbReference type="EMBL" id="JAHOPB010000001">
    <property type="protein sequence ID" value="MBU8873978.1"/>
    <property type="molecule type" value="Genomic_DNA"/>
</dbReference>
<keyword evidence="3 5" id="KW-0547">Nucleotide-binding</keyword>
<evidence type="ECO:0000256" key="5">
    <source>
        <dbReference type="PIRNR" id="PIRNR001563"/>
    </source>
</evidence>
<protein>
    <submittedName>
        <fullName evidence="7">Bifunctional folylpolyglutamate synthase/dihydrofolate synthase</fullName>
    </submittedName>
</protein>
<evidence type="ECO:0000256" key="3">
    <source>
        <dbReference type="ARBA" id="ARBA00022741"/>
    </source>
</evidence>
<keyword evidence="4 5" id="KW-0067">ATP-binding</keyword>
<evidence type="ECO:0000256" key="1">
    <source>
        <dbReference type="ARBA" id="ARBA00008276"/>
    </source>
</evidence>
<dbReference type="Pfam" id="PF08245">
    <property type="entry name" value="Mur_ligase_M"/>
    <property type="match status" value="1"/>
</dbReference>
<evidence type="ECO:0000259" key="6">
    <source>
        <dbReference type="Pfam" id="PF08245"/>
    </source>
</evidence>
<evidence type="ECO:0000313" key="7">
    <source>
        <dbReference type="EMBL" id="MBU8873978.1"/>
    </source>
</evidence>
<sequence length="432" mass="46540">MTANDPIVQRLMSHHPRVITLGLERIERLLKRLGSPETKLPPLVHVAGTNGKGSLVAYLRAMAEAAGYRVHVYTSPHLVRFNERIRVASELIEDDVLDELLTECEEANGDTPISFFDITTALAFLAFSRVPAELGIIEVGMGGRFDSTNVIEPVLSAITPVGYDHTGFLGDKLEGIAWEKAGILKRATPAVIGRQREISAQVIETEAAKLAAPLFRMGREWQVIPQEAGFRYESDLLTLDLPAPALIGAHQIDNAATAIACIERLRAARFDIGDTAIRTGLASVEWPARLQRLTTGPLSSSLPPGCELWLDGGHNEDCGIVLGRMAAEWAKEPAALPLYLIFAMQTTKDASGFLRPLARYATAARAIPFPEGHAAYTPQEACAKAADVGLDCAPANDIGAALEDLLATQPAPMRILICGSLYVAGEVLVRNG</sequence>
<evidence type="ECO:0000313" key="8">
    <source>
        <dbReference type="Proteomes" id="UP000727907"/>
    </source>
</evidence>
<name>A0ABS6IL58_9HYPH</name>
<evidence type="ECO:0000256" key="2">
    <source>
        <dbReference type="ARBA" id="ARBA00022598"/>
    </source>
</evidence>
<dbReference type="PANTHER" id="PTHR11136">
    <property type="entry name" value="FOLYLPOLYGLUTAMATE SYNTHASE-RELATED"/>
    <property type="match status" value="1"/>
</dbReference>
<gene>
    <name evidence="7" type="ORF">KQ910_09395</name>
</gene>
<dbReference type="PIRSF" id="PIRSF001563">
    <property type="entry name" value="Folylpolyglu_synth"/>
    <property type="match status" value="1"/>
</dbReference>
<keyword evidence="2 5" id="KW-0436">Ligase</keyword>
<dbReference type="InterPro" id="IPR013221">
    <property type="entry name" value="Mur_ligase_cen"/>
</dbReference>
<comment type="caution">
    <text evidence="7">The sequence shown here is derived from an EMBL/GenBank/DDBJ whole genome shotgun (WGS) entry which is preliminary data.</text>
</comment>
<dbReference type="PANTHER" id="PTHR11136:SF0">
    <property type="entry name" value="DIHYDROFOLATE SYNTHETASE-RELATED"/>
    <property type="match status" value="1"/>
</dbReference>
<comment type="similarity">
    <text evidence="1 5">Belongs to the folylpolyglutamate synthase family.</text>
</comment>
<proteinExistence type="inferred from homology"/>
<dbReference type="InterPro" id="IPR018109">
    <property type="entry name" value="Folylpolyglutamate_synth_CS"/>
</dbReference>
<keyword evidence="8" id="KW-1185">Reference proteome</keyword>
<evidence type="ECO:0000256" key="4">
    <source>
        <dbReference type="ARBA" id="ARBA00022840"/>
    </source>
</evidence>
<organism evidence="7 8">
    <name type="scientific">Reyranella humidisoli</name>
    <dbReference type="NCBI Taxonomy" id="2849149"/>
    <lineage>
        <taxon>Bacteria</taxon>
        <taxon>Pseudomonadati</taxon>
        <taxon>Pseudomonadota</taxon>
        <taxon>Alphaproteobacteria</taxon>
        <taxon>Hyphomicrobiales</taxon>
        <taxon>Reyranellaceae</taxon>
        <taxon>Reyranella</taxon>
    </lineage>
</organism>
<accession>A0ABS6IL58</accession>
<dbReference type="RefSeq" id="WP_216958714.1">
    <property type="nucleotide sequence ID" value="NZ_JAHOPB010000001.1"/>
</dbReference>
<dbReference type="InterPro" id="IPR001645">
    <property type="entry name" value="Folylpolyglutamate_synth"/>
</dbReference>
<dbReference type="Proteomes" id="UP000727907">
    <property type="component" value="Unassembled WGS sequence"/>
</dbReference>
<reference evidence="7 8" key="1">
    <citation type="submission" date="2021-06" db="EMBL/GenBank/DDBJ databases">
        <authorList>
            <person name="Lee D.H."/>
        </authorList>
    </citation>
    <scope>NUCLEOTIDE SEQUENCE [LARGE SCALE GENOMIC DNA]</scope>
    <source>
        <strain evidence="7 8">MMS21-HV4-11</strain>
    </source>
</reference>
<dbReference type="PROSITE" id="PS01012">
    <property type="entry name" value="FOLYLPOLYGLU_SYNT_2"/>
    <property type="match status" value="1"/>
</dbReference>